<dbReference type="AlphaFoldDB" id="A0A7X5TM23"/>
<dbReference type="EMBL" id="PUJV01000013">
    <property type="protein sequence ID" value="NHB97293.1"/>
    <property type="molecule type" value="Genomic_DNA"/>
</dbReference>
<dbReference type="Proteomes" id="UP000547931">
    <property type="component" value="Unassembled WGS sequence"/>
</dbReference>
<name>A0A7X5TM23_9GAMM</name>
<sequence>MLFWVMSVFKEGILEDQEKLINLNDKYLNEEGKYRVTIWVNNDIMSFSLKLSLVRIGVVWYFYLIDLVRRCI</sequence>
<organism evidence="1 2">
    <name type="scientific">Photorhabdus stackebrandtii</name>
    <dbReference type="NCBI Taxonomy" id="1123042"/>
    <lineage>
        <taxon>Bacteria</taxon>
        <taxon>Pseudomonadati</taxon>
        <taxon>Pseudomonadota</taxon>
        <taxon>Gammaproteobacteria</taxon>
        <taxon>Enterobacterales</taxon>
        <taxon>Morganellaceae</taxon>
        <taxon>Photorhabdus</taxon>
    </lineage>
</organism>
<gene>
    <name evidence="1" type="ORF">C5470_13125</name>
</gene>
<protein>
    <submittedName>
        <fullName evidence="1">Uncharacterized protein</fullName>
    </submittedName>
</protein>
<reference evidence="1 2" key="1">
    <citation type="submission" date="2018-02" db="EMBL/GenBank/DDBJ databases">
        <authorList>
            <person name="Machado R.A."/>
        </authorList>
    </citation>
    <scope>NUCLEOTIDE SEQUENCE [LARGE SCALE GENOMIC DNA]</scope>
    <source>
        <strain evidence="1 2">DSM 23271</strain>
    </source>
</reference>
<proteinExistence type="predicted"/>
<evidence type="ECO:0000313" key="1">
    <source>
        <dbReference type="EMBL" id="NHB97293.1"/>
    </source>
</evidence>
<comment type="caution">
    <text evidence="1">The sequence shown here is derived from an EMBL/GenBank/DDBJ whole genome shotgun (WGS) entry which is preliminary data.</text>
</comment>
<keyword evidence="2" id="KW-1185">Reference proteome</keyword>
<evidence type="ECO:0000313" key="2">
    <source>
        <dbReference type="Proteomes" id="UP000547931"/>
    </source>
</evidence>
<accession>A0A7X5TM23</accession>